<dbReference type="EMBL" id="JAIXCQ010000006">
    <property type="protein sequence ID" value="MCA5893677.1"/>
    <property type="molecule type" value="Genomic_DNA"/>
</dbReference>
<dbReference type="Gene3D" id="1.10.357.10">
    <property type="entry name" value="Tetracycline Repressor, domain 2"/>
    <property type="match status" value="1"/>
</dbReference>
<dbReference type="InterPro" id="IPR009057">
    <property type="entry name" value="Homeodomain-like_sf"/>
</dbReference>
<name>A0ABS7ZGQ2_9MICO</name>
<comment type="caution">
    <text evidence="4">The sequence shown here is derived from an EMBL/GenBank/DDBJ whole genome shotgun (WGS) entry which is preliminary data.</text>
</comment>
<keyword evidence="1 2" id="KW-0238">DNA-binding</keyword>
<dbReference type="PRINTS" id="PR00455">
    <property type="entry name" value="HTHTETR"/>
</dbReference>
<dbReference type="Proteomes" id="UP001319870">
    <property type="component" value="Unassembled WGS sequence"/>
</dbReference>
<sequence length="179" mass="19708">MATLTAHDWVRAAARRLAADGVDAVRVEPLAKELGVSKGSFYWHFPDRAALLGALLVYWRDAGTAGVITQVEQAAGDDPARRLHRLVRLAFAHADRGFDGAVRAWAAREERARTVVQEIDEVRVAYLVRLLTDAEAPQPELRAAVVYRTLLGEYAMRHAGSPALREDAVDALADWALSR</sequence>
<gene>
    <name evidence="4" type="ORF">LEP48_09985</name>
</gene>
<evidence type="ECO:0000256" key="1">
    <source>
        <dbReference type="ARBA" id="ARBA00023125"/>
    </source>
</evidence>
<dbReference type="SUPFAM" id="SSF46689">
    <property type="entry name" value="Homeodomain-like"/>
    <property type="match status" value="1"/>
</dbReference>
<organism evidence="4 5">
    <name type="scientific">Isoptericola luteus</name>
    <dbReference type="NCBI Taxonomy" id="2879484"/>
    <lineage>
        <taxon>Bacteria</taxon>
        <taxon>Bacillati</taxon>
        <taxon>Actinomycetota</taxon>
        <taxon>Actinomycetes</taxon>
        <taxon>Micrococcales</taxon>
        <taxon>Promicromonosporaceae</taxon>
        <taxon>Isoptericola</taxon>
    </lineage>
</organism>
<accession>A0ABS7ZGQ2</accession>
<dbReference type="PROSITE" id="PS50977">
    <property type="entry name" value="HTH_TETR_2"/>
    <property type="match status" value="1"/>
</dbReference>
<protein>
    <submittedName>
        <fullName evidence="4">TetR/AcrR family transcriptional regulator</fullName>
    </submittedName>
</protein>
<keyword evidence="5" id="KW-1185">Reference proteome</keyword>
<evidence type="ECO:0000256" key="2">
    <source>
        <dbReference type="PROSITE-ProRule" id="PRU00335"/>
    </source>
</evidence>
<evidence type="ECO:0000259" key="3">
    <source>
        <dbReference type="PROSITE" id="PS50977"/>
    </source>
</evidence>
<reference evidence="4 5" key="1">
    <citation type="submission" date="2021-09" db="EMBL/GenBank/DDBJ databases">
        <title>Isoptericola luteus sp. nov., a novel bacterium isolated from Harbin, the capital city of Heilongjiang province.</title>
        <authorList>
            <person name="Li J."/>
        </authorList>
    </citation>
    <scope>NUCLEOTIDE SEQUENCE [LARGE SCALE GENOMIC DNA]</scope>
    <source>
        <strain evidence="4 5">NEAU-Y5</strain>
    </source>
</reference>
<proteinExistence type="predicted"/>
<dbReference type="Pfam" id="PF00440">
    <property type="entry name" value="TetR_N"/>
    <property type="match status" value="1"/>
</dbReference>
<evidence type="ECO:0000313" key="5">
    <source>
        <dbReference type="Proteomes" id="UP001319870"/>
    </source>
</evidence>
<feature type="DNA-binding region" description="H-T-H motif" evidence="2">
    <location>
        <begin position="26"/>
        <end position="45"/>
    </location>
</feature>
<dbReference type="PANTHER" id="PTHR30055:SF239">
    <property type="entry name" value="TRANSCRIPTIONAL REGULATORY PROTEIN"/>
    <property type="match status" value="1"/>
</dbReference>
<evidence type="ECO:0000313" key="4">
    <source>
        <dbReference type="EMBL" id="MCA5893677.1"/>
    </source>
</evidence>
<feature type="domain" description="HTH tetR-type" evidence="3">
    <location>
        <begin position="3"/>
        <end position="63"/>
    </location>
</feature>
<dbReference type="InterPro" id="IPR001647">
    <property type="entry name" value="HTH_TetR"/>
</dbReference>
<dbReference type="InterPro" id="IPR050109">
    <property type="entry name" value="HTH-type_TetR-like_transc_reg"/>
</dbReference>
<dbReference type="RefSeq" id="WP_225565449.1">
    <property type="nucleotide sequence ID" value="NZ_JAIXCQ010000006.1"/>
</dbReference>
<dbReference type="PANTHER" id="PTHR30055">
    <property type="entry name" value="HTH-TYPE TRANSCRIPTIONAL REGULATOR RUTR"/>
    <property type="match status" value="1"/>
</dbReference>